<dbReference type="Proteomes" id="UP000315295">
    <property type="component" value="Unassembled WGS sequence"/>
</dbReference>
<reference evidence="1 2" key="1">
    <citation type="journal article" date="2019" name="G3 (Bethesda)">
        <title>Sequencing of a Wild Apple (Malus baccata) Genome Unravels the Differences Between Cultivated and Wild Apple Species Regarding Disease Resistance and Cold Tolerance.</title>
        <authorList>
            <person name="Chen X."/>
        </authorList>
    </citation>
    <scope>NUCLEOTIDE SEQUENCE [LARGE SCALE GENOMIC DNA]</scope>
    <source>
        <strain evidence="2">cv. Shandingzi</strain>
        <tissue evidence="1">Leaves</tissue>
    </source>
</reference>
<comment type="caution">
    <text evidence="1">The sequence shown here is derived from an EMBL/GenBank/DDBJ whole genome shotgun (WGS) entry which is preliminary data.</text>
</comment>
<keyword evidence="2" id="KW-1185">Reference proteome</keyword>
<gene>
    <name evidence="1" type="ORF">C1H46_043648</name>
</gene>
<name>A0A540K9C3_MALBA</name>
<proteinExistence type="predicted"/>
<evidence type="ECO:0000313" key="1">
    <source>
        <dbReference type="EMBL" id="TQD70813.1"/>
    </source>
</evidence>
<dbReference type="AlphaFoldDB" id="A0A540K9C3"/>
<sequence>MDFSPSLNDEVFTIDMPEEYNEEAAEEQLFNQETMAVTLYNLPDMEVDVTK</sequence>
<protein>
    <submittedName>
        <fullName evidence="1">Uncharacterized protein</fullName>
    </submittedName>
</protein>
<evidence type="ECO:0000313" key="2">
    <source>
        <dbReference type="Proteomes" id="UP000315295"/>
    </source>
</evidence>
<dbReference type="EMBL" id="VIEB01001674">
    <property type="protein sequence ID" value="TQD70813.1"/>
    <property type="molecule type" value="Genomic_DNA"/>
</dbReference>
<organism evidence="1 2">
    <name type="scientific">Malus baccata</name>
    <name type="common">Siberian crab apple</name>
    <name type="synonym">Pyrus baccata</name>
    <dbReference type="NCBI Taxonomy" id="106549"/>
    <lineage>
        <taxon>Eukaryota</taxon>
        <taxon>Viridiplantae</taxon>
        <taxon>Streptophyta</taxon>
        <taxon>Embryophyta</taxon>
        <taxon>Tracheophyta</taxon>
        <taxon>Spermatophyta</taxon>
        <taxon>Magnoliopsida</taxon>
        <taxon>eudicotyledons</taxon>
        <taxon>Gunneridae</taxon>
        <taxon>Pentapetalae</taxon>
        <taxon>rosids</taxon>
        <taxon>fabids</taxon>
        <taxon>Rosales</taxon>
        <taxon>Rosaceae</taxon>
        <taxon>Amygdaloideae</taxon>
        <taxon>Maleae</taxon>
        <taxon>Malus</taxon>
    </lineage>
</organism>
<accession>A0A540K9C3</accession>